<dbReference type="EMBL" id="LAZR01011660">
    <property type="protein sequence ID" value="KKM60536.1"/>
    <property type="molecule type" value="Genomic_DNA"/>
</dbReference>
<gene>
    <name evidence="2" type="ORF">LCGC14_1540810</name>
</gene>
<protein>
    <submittedName>
        <fullName evidence="2">Uncharacterized protein</fullName>
    </submittedName>
</protein>
<sequence>MPKGRGSNERRRSARQKMARRVNKIHALGIDPNDPVIGIYRKMADAYERQRRLNMQGKAPKTASRRGKGNTWSMSDANKRSKKYWQKQQMGQKEGRL</sequence>
<organism evidence="2">
    <name type="scientific">marine sediment metagenome</name>
    <dbReference type="NCBI Taxonomy" id="412755"/>
    <lineage>
        <taxon>unclassified sequences</taxon>
        <taxon>metagenomes</taxon>
        <taxon>ecological metagenomes</taxon>
    </lineage>
</organism>
<reference evidence="2" key="1">
    <citation type="journal article" date="2015" name="Nature">
        <title>Complex archaea that bridge the gap between prokaryotes and eukaryotes.</title>
        <authorList>
            <person name="Spang A."/>
            <person name="Saw J.H."/>
            <person name="Jorgensen S.L."/>
            <person name="Zaremba-Niedzwiedzka K."/>
            <person name="Martijn J."/>
            <person name="Lind A.E."/>
            <person name="van Eijk R."/>
            <person name="Schleper C."/>
            <person name="Guy L."/>
            <person name="Ettema T.J."/>
        </authorList>
    </citation>
    <scope>NUCLEOTIDE SEQUENCE</scope>
</reference>
<feature type="compositionally biased region" description="Basic and acidic residues" evidence="1">
    <location>
        <begin position="1"/>
        <end position="11"/>
    </location>
</feature>
<accession>A0A0F9JE26</accession>
<proteinExistence type="predicted"/>
<evidence type="ECO:0000256" key="1">
    <source>
        <dbReference type="SAM" id="MobiDB-lite"/>
    </source>
</evidence>
<feature type="region of interest" description="Disordered" evidence="1">
    <location>
        <begin position="1"/>
        <end position="26"/>
    </location>
</feature>
<evidence type="ECO:0000313" key="2">
    <source>
        <dbReference type="EMBL" id="KKM60536.1"/>
    </source>
</evidence>
<name>A0A0F9JE26_9ZZZZ</name>
<dbReference type="AlphaFoldDB" id="A0A0F9JE26"/>
<comment type="caution">
    <text evidence="2">The sequence shown here is derived from an EMBL/GenBank/DDBJ whole genome shotgun (WGS) entry which is preliminary data.</text>
</comment>
<feature type="region of interest" description="Disordered" evidence="1">
    <location>
        <begin position="52"/>
        <end position="97"/>
    </location>
</feature>
<feature type="compositionally biased region" description="Basic residues" evidence="1">
    <location>
        <begin position="12"/>
        <end position="24"/>
    </location>
</feature>